<dbReference type="RefSeq" id="WP_238309864.1">
    <property type="nucleotide sequence ID" value="NZ_BPQV01000002.1"/>
</dbReference>
<protein>
    <submittedName>
        <fullName evidence="1">Flagellar basal body rod protein FlgB</fullName>
    </submittedName>
</protein>
<evidence type="ECO:0000313" key="2">
    <source>
        <dbReference type="Proteomes" id="UP001055156"/>
    </source>
</evidence>
<keyword evidence="1" id="KW-0966">Cell projection</keyword>
<evidence type="ECO:0000313" key="1">
    <source>
        <dbReference type="EMBL" id="GJE25908.1"/>
    </source>
</evidence>
<comment type="caution">
    <text evidence="1">The sequence shown here is derived from an EMBL/GenBank/DDBJ whole genome shotgun (WGS) entry which is preliminary data.</text>
</comment>
<accession>A0ABQ4T2R9</accession>
<gene>
    <name evidence="1" type="primary">flgB</name>
    <name evidence="1" type="ORF">LKMONMHP_0751</name>
</gene>
<proteinExistence type="predicted"/>
<dbReference type="Proteomes" id="UP001055156">
    <property type="component" value="Unassembled WGS sequence"/>
</dbReference>
<organism evidence="1 2">
    <name type="scientific">Methylobacterium organophilum</name>
    <dbReference type="NCBI Taxonomy" id="410"/>
    <lineage>
        <taxon>Bacteria</taxon>
        <taxon>Pseudomonadati</taxon>
        <taxon>Pseudomonadota</taxon>
        <taxon>Alphaproteobacteria</taxon>
        <taxon>Hyphomicrobiales</taxon>
        <taxon>Methylobacteriaceae</taxon>
        <taxon>Methylobacterium</taxon>
    </lineage>
</organism>
<name>A0ABQ4T2R9_METOR</name>
<keyword evidence="1" id="KW-0282">Flagellum</keyword>
<reference evidence="1" key="1">
    <citation type="journal article" date="2021" name="Front. Microbiol.">
        <title>Comprehensive Comparative Genomics and Phenotyping of Methylobacterium Species.</title>
        <authorList>
            <person name="Alessa O."/>
            <person name="Ogura Y."/>
            <person name="Fujitani Y."/>
            <person name="Takami H."/>
            <person name="Hayashi T."/>
            <person name="Sahin N."/>
            <person name="Tani A."/>
        </authorList>
    </citation>
    <scope>NUCLEOTIDE SEQUENCE</scope>
    <source>
        <strain evidence="1">NBRC 15689</strain>
    </source>
</reference>
<dbReference type="EMBL" id="BPQV01000002">
    <property type="protein sequence ID" value="GJE25908.1"/>
    <property type="molecule type" value="Genomic_DNA"/>
</dbReference>
<dbReference type="NCBIfam" id="NF004654">
    <property type="entry name" value="PRK06004.1"/>
    <property type="match status" value="1"/>
</dbReference>
<sequence length="139" mass="14839">MSLTDLPILGMLRTKMHWHQARQSLLAENVANADMPGFKPRDLSMPSPNEIRGLAAPASAEIGSDGLARTSPNHIGLAAASGAGADPRRFQGFEVRPSGNGVNLEEEMLKAGDNQSDYQLAASLYQKSLEALKIAVGKR</sequence>
<keyword evidence="1" id="KW-0969">Cilium</keyword>
<keyword evidence="2" id="KW-1185">Reference proteome</keyword>
<reference evidence="1" key="2">
    <citation type="submission" date="2021-08" db="EMBL/GenBank/DDBJ databases">
        <authorList>
            <person name="Tani A."/>
            <person name="Ola A."/>
            <person name="Ogura Y."/>
            <person name="Katsura K."/>
            <person name="Hayashi T."/>
        </authorList>
    </citation>
    <scope>NUCLEOTIDE SEQUENCE</scope>
    <source>
        <strain evidence="1">NBRC 15689</strain>
    </source>
</reference>